<dbReference type="InterPro" id="IPR034804">
    <property type="entry name" value="SQR/QFR_C/D"/>
</dbReference>
<keyword evidence="7" id="KW-0816">Tricarboxylic acid cycle</keyword>
<sequence>MSSSSRNNTRDFRTPVGRARGLGSAKSGTGHFWWQRVTAIALALLVPWMIGLALALVGADIYDIQATLAKPFNAIALALFAICLFWHARLGLQVVVEDYIHHRATEIALQLLITFACAAGALASLYAIGRIALLA</sequence>
<proteinExistence type="predicted"/>
<keyword evidence="10" id="KW-0479">Metal-binding</keyword>
<evidence type="ECO:0000256" key="6">
    <source>
        <dbReference type="ARBA" id="ARBA00022448"/>
    </source>
</evidence>
<keyword evidence="11" id="KW-0249">Electron transport</keyword>
<comment type="cofactor">
    <cofactor evidence="1">
        <name>heme</name>
        <dbReference type="ChEBI" id="CHEBI:30413"/>
    </cofactor>
</comment>
<feature type="transmembrane region" description="Helical" evidence="16">
    <location>
        <begin position="108"/>
        <end position="128"/>
    </location>
</feature>
<dbReference type="SUPFAM" id="SSF81343">
    <property type="entry name" value="Fumarate reductase respiratory complex transmembrane subunits"/>
    <property type="match status" value="1"/>
</dbReference>
<evidence type="ECO:0000256" key="16">
    <source>
        <dbReference type="SAM" id="Phobius"/>
    </source>
</evidence>
<keyword evidence="12 16" id="KW-1133">Transmembrane helix</keyword>
<dbReference type="Pfam" id="PF01127">
    <property type="entry name" value="Sdh_cyt"/>
    <property type="match status" value="1"/>
</dbReference>
<evidence type="ECO:0000256" key="2">
    <source>
        <dbReference type="ARBA" id="ARBA00004050"/>
    </source>
</evidence>
<dbReference type="RefSeq" id="WP_386823593.1">
    <property type="nucleotide sequence ID" value="NZ_JBHTIF010000001.1"/>
</dbReference>
<evidence type="ECO:0000256" key="11">
    <source>
        <dbReference type="ARBA" id="ARBA00022982"/>
    </source>
</evidence>
<dbReference type="Proteomes" id="UP001597110">
    <property type="component" value="Unassembled WGS sequence"/>
</dbReference>
<comment type="function">
    <text evidence="2">Membrane-anchoring subunit of succinate dehydrogenase (SDH).</text>
</comment>
<evidence type="ECO:0000256" key="15">
    <source>
        <dbReference type="SAM" id="MobiDB-lite"/>
    </source>
</evidence>
<feature type="region of interest" description="Disordered" evidence="15">
    <location>
        <begin position="1"/>
        <end position="26"/>
    </location>
</feature>
<dbReference type="InterPro" id="IPR000701">
    <property type="entry name" value="SuccDH_FuR_B_TM-su"/>
</dbReference>
<evidence type="ECO:0000256" key="4">
    <source>
        <dbReference type="ARBA" id="ARBA00005163"/>
    </source>
</evidence>
<name>A0ABW2YGJ9_9GAMM</name>
<evidence type="ECO:0000256" key="7">
    <source>
        <dbReference type="ARBA" id="ARBA00022532"/>
    </source>
</evidence>
<reference evidence="18" key="1">
    <citation type="journal article" date="2019" name="Int. J. Syst. Evol. Microbiol.">
        <title>The Global Catalogue of Microorganisms (GCM) 10K type strain sequencing project: providing services to taxonomists for standard genome sequencing and annotation.</title>
        <authorList>
            <consortium name="The Broad Institute Genomics Platform"/>
            <consortium name="The Broad Institute Genome Sequencing Center for Infectious Disease"/>
            <person name="Wu L."/>
            <person name="Ma J."/>
        </authorList>
    </citation>
    <scope>NUCLEOTIDE SEQUENCE [LARGE SCALE GENOMIC DNA]</scope>
    <source>
        <strain evidence="18">CCUG 55585</strain>
    </source>
</reference>
<keyword evidence="6" id="KW-0813">Transport</keyword>
<keyword evidence="18" id="KW-1185">Reference proteome</keyword>
<dbReference type="NCBIfam" id="TIGR02968">
    <property type="entry name" value="succ_dehyd_anc"/>
    <property type="match status" value="1"/>
</dbReference>
<evidence type="ECO:0000256" key="10">
    <source>
        <dbReference type="ARBA" id="ARBA00022723"/>
    </source>
</evidence>
<gene>
    <name evidence="17" type="primary">sdhD</name>
    <name evidence="17" type="ORF">ACFQ0E_10475</name>
</gene>
<keyword evidence="13" id="KW-0408">Iron</keyword>
<dbReference type="InterPro" id="IPR014312">
    <property type="entry name" value="Succ_DH_anchor"/>
</dbReference>
<feature type="transmembrane region" description="Helical" evidence="16">
    <location>
        <begin position="37"/>
        <end position="59"/>
    </location>
</feature>
<dbReference type="EMBL" id="JBHTIF010000001">
    <property type="protein sequence ID" value="MFD0726023.1"/>
    <property type="molecule type" value="Genomic_DNA"/>
</dbReference>
<evidence type="ECO:0000313" key="17">
    <source>
        <dbReference type="EMBL" id="MFD0726023.1"/>
    </source>
</evidence>
<evidence type="ECO:0000256" key="1">
    <source>
        <dbReference type="ARBA" id="ARBA00001971"/>
    </source>
</evidence>
<evidence type="ECO:0000256" key="5">
    <source>
        <dbReference type="ARBA" id="ARBA00019425"/>
    </source>
</evidence>
<keyword evidence="14 16" id="KW-0472">Membrane</keyword>
<evidence type="ECO:0000256" key="8">
    <source>
        <dbReference type="ARBA" id="ARBA00022617"/>
    </source>
</evidence>
<accession>A0ABW2YGJ9</accession>
<keyword evidence="9 16" id="KW-0812">Transmembrane</keyword>
<dbReference type="CDD" id="cd03495">
    <property type="entry name" value="SQR_TypeC_SdhD_like"/>
    <property type="match status" value="1"/>
</dbReference>
<feature type="transmembrane region" description="Helical" evidence="16">
    <location>
        <begin position="71"/>
        <end position="88"/>
    </location>
</feature>
<comment type="caution">
    <text evidence="17">The sequence shown here is derived from an EMBL/GenBank/DDBJ whole genome shotgun (WGS) entry which is preliminary data.</text>
</comment>
<dbReference type="Gene3D" id="1.20.1300.10">
    <property type="entry name" value="Fumarate reductase/succinate dehydrogenase, transmembrane subunit"/>
    <property type="match status" value="1"/>
</dbReference>
<evidence type="ECO:0000256" key="9">
    <source>
        <dbReference type="ARBA" id="ARBA00022692"/>
    </source>
</evidence>
<evidence type="ECO:0000256" key="3">
    <source>
        <dbReference type="ARBA" id="ARBA00004141"/>
    </source>
</evidence>
<keyword evidence="8" id="KW-0349">Heme</keyword>
<evidence type="ECO:0000313" key="18">
    <source>
        <dbReference type="Proteomes" id="UP001597110"/>
    </source>
</evidence>
<evidence type="ECO:0000256" key="12">
    <source>
        <dbReference type="ARBA" id="ARBA00022989"/>
    </source>
</evidence>
<evidence type="ECO:0000256" key="14">
    <source>
        <dbReference type="ARBA" id="ARBA00023136"/>
    </source>
</evidence>
<evidence type="ECO:0000256" key="13">
    <source>
        <dbReference type="ARBA" id="ARBA00023004"/>
    </source>
</evidence>
<protein>
    <recommendedName>
        <fullName evidence="5">Succinate dehydrogenase hydrophobic membrane anchor subunit</fullName>
    </recommendedName>
</protein>
<comment type="subcellular location">
    <subcellularLocation>
        <location evidence="3">Membrane</location>
        <topology evidence="3">Multi-pass membrane protein</topology>
    </subcellularLocation>
</comment>
<organism evidence="17 18">
    <name type="scientific">Lysobacter brunescens</name>
    <dbReference type="NCBI Taxonomy" id="262323"/>
    <lineage>
        <taxon>Bacteria</taxon>
        <taxon>Pseudomonadati</taxon>
        <taxon>Pseudomonadota</taxon>
        <taxon>Gammaproteobacteria</taxon>
        <taxon>Lysobacterales</taxon>
        <taxon>Lysobacteraceae</taxon>
        <taxon>Lysobacter</taxon>
    </lineage>
</organism>
<comment type="pathway">
    <text evidence="4">Carbohydrate metabolism; tricarboxylic acid cycle.</text>
</comment>